<comment type="caution">
    <text evidence="2">The sequence shown here is derived from an EMBL/GenBank/DDBJ whole genome shotgun (WGS) entry which is preliminary data.</text>
</comment>
<comment type="subcellular location">
    <subcellularLocation>
        <location evidence="1">Nucleus</location>
    </subcellularLocation>
</comment>
<name>A0A8X6Y8W4_9ARAC</name>
<evidence type="ECO:0000256" key="1">
    <source>
        <dbReference type="ARBA" id="ARBA00004123"/>
    </source>
</evidence>
<sequence>MNNCSQRIMQRKAIPLETKILILKKLADGEESTAVAKEFELHESTARALHKRASKINETIKNATKESRSASYSRSIVIEKTEKALMFWIKDLSKKRISIHGDLIKEKELGSITIN</sequence>
<evidence type="ECO:0000313" key="2">
    <source>
        <dbReference type="EMBL" id="GFY66495.1"/>
    </source>
</evidence>
<dbReference type="AlphaFoldDB" id="A0A8X6Y8W4"/>
<proteinExistence type="predicted"/>
<organism evidence="2 3">
    <name type="scientific">Trichonephila inaurata madagascariensis</name>
    <dbReference type="NCBI Taxonomy" id="2747483"/>
    <lineage>
        <taxon>Eukaryota</taxon>
        <taxon>Metazoa</taxon>
        <taxon>Ecdysozoa</taxon>
        <taxon>Arthropoda</taxon>
        <taxon>Chelicerata</taxon>
        <taxon>Arachnida</taxon>
        <taxon>Araneae</taxon>
        <taxon>Araneomorphae</taxon>
        <taxon>Entelegynae</taxon>
        <taxon>Araneoidea</taxon>
        <taxon>Nephilidae</taxon>
        <taxon>Trichonephila</taxon>
        <taxon>Trichonephila inaurata</taxon>
    </lineage>
</organism>
<dbReference type="OrthoDB" id="6435107at2759"/>
<accession>A0A8X6Y8W4</accession>
<dbReference type="SUPFAM" id="SSF46689">
    <property type="entry name" value="Homeodomain-like"/>
    <property type="match status" value="1"/>
</dbReference>
<keyword evidence="3" id="KW-1185">Reference proteome</keyword>
<dbReference type="EMBL" id="BMAV01016062">
    <property type="protein sequence ID" value="GFY66495.1"/>
    <property type="molecule type" value="Genomic_DNA"/>
</dbReference>
<reference evidence="2" key="1">
    <citation type="submission" date="2020-08" db="EMBL/GenBank/DDBJ databases">
        <title>Multicomponent nature underlies the extraordinary mechanical properties of spider dragline silk.</title>
        <authorList>
            <person name="Kono N."/>
            <person name="Nakamura H."/>
            <person name="Mori M."/>
            <person name="Yoshida Y."/>
            <person name="Ohtoshi R."/>
            <person name="Malay A.D."/>
            <person name="Moran D.A.P."/>
            <person name="Tomita M."/>
            <person name="Numata K."/>
            <person name="Arakawa K."/>
        </authorList>
    </citation>
    <scope>NUCLEOTIDE SEQUENCE</scope>
</reference>
<evidence type="ECO:0008006" key="4">
    <source>
        <dbReference type="Google" id="ProtNLM"/>
    </source>
</evidence>
<protein>
    <recommendedName>
        <fullName evidence="4">HTH psq-type domain-containing protein</fullName>
    </recommendedName>
</protein>
<dbReference type="InterPro" id="IPR009057">
    <property type="entry name" value="Homeodomain-like_sf"/>
</dbReference>
<dbReference type="InterPro" id="IPR036388">
    <property type="entry name" value="WH-like_DNA-bd_sf"/>
</dbReference>
<dbReference type="Proteomes" id="UP000886998">
    <property type="component" value="Unassembled WGS sequence"/>
</dbReference>
<evidence type="ECO:0000313" key="3">
    <source>
        <dbReference type="Proteomes" id="UP000886998"/>
    </source>
</evidence>
<dbReference type="Gene3D" id="1.10.10.10">
    <property type="entry name" value="Winged helix-like DNA-binding domain superfamily/Winged helix DNA-binding domain"/>
    <property type="match status" value="1"/>
</dbReference>
<dbReference type="GO" id="GO:0005634">
    <property type="term" value="C:nucleus"/>
    <property type="evidence" value="ECO:0007669"/>
    <property type="project" value="UniProtKB-SubCell"/>
</dbReference>
<gene>
    <name evidence="2" type="ORF">TNIN_266161</name>
</gene>